<name>A0ABQ1PW99_9ENTE</name>
<evidence type="ECO:0000313" key="2">
    <source>
        <dbReference type="Proteomes" id="UP000630615"/>
    </source>
</evidence>
<reference evidence="2" key="1">
    <citation type="journal article" date="2019" name="Int. J. Syst. Evol. Microbiol.">
        <title>The Global Catalogue of Microorganisms (GCM) 10K type strain sequencing project: providing services to taxonomists for standard genome sequencing and annotation.</title>
        <authorList>
            <consortium name="The Broad Institute Genomics Platform"/>
            <consortium name="The Broad Institute Genome Sequencing Center for Infectious Disease"/>
            <person name="Wu L."/>
            <person name="Ma J."/>
        </authorList>
    </citation>
    <scope>NUCLEOTIDE SEQUENCE [LARGE SCALE GENOMIC DNA]</scope>
    <source>
        <strain evidence="2">CGMCC 1.15942</strain>
    </source>
</reference>
<gene>
    <name evidence="1" type="ORF">GCM10011573_38310</name>
</gene>
<dbReference type="Proteomes" id="UP000630615">
    <property type="component" value="Unassembled WGS sequence"/>
</dbReference>
<sequence>MYDKILSTVTGILKQIKPDGTIYLDSVMQSKQPLYFVLSIEEGGTENVGITIQNASFLIDIAIVDNKENKKLVRDLTAQCGSFFNVLEIDGNQLFPENYLPYKSDGVQHVSFTIAFPQQIEWSES</sequence>
<proteinExistence type="predicted"/>
<protein>
    <submittedName>
        <fullName evidence="1">Uncharacterized protein</fullName>
    </submittedName>
</protein>
<comment type="caution">
    <text evidence="1">The sequence shown here is derived from an EMBL/GenBank/DDBJ whole genome shotgun (WGS) entry which is preliminary data.</text>
</comment>
<keyword evidence="2" id="KW-1185">Reference proteome</keyword>
<dbReference type="RefSeq" id="WP_088269953.1">
    <property type="nucleotide sequence ID" value="NZ_BMKI01000021.1"/>
</dbReference>
<organism evidence="1 2">
    <name type="scientific">Enterococcus wangshanyuanii</name>
    <dbReference type="NCBI Taxonomy" id="2005703"/>
    <lineage>
        <taxon>Bacteria</taxon>
        <taxon>Bacillati</taxon>
        <taxon>Bacillota</taxon>
        <taxon>Bacilli</taxon>
        <taxon>Lactobacillales</taxon>
        <taxon>Enterococcaceae</taxon>
        <taxon>Enterococcus</taxon>
    </lineage>
</organism>
<evidence type="ECO:0000313" key="1">
    <source>
        <dbReference type="EMBL" id="GGD05131.1"/>
    </source>
</evidence>
<accession>A0ABQ1PW99</accession>
<dbReference type="EMBL" id="BMKI01000021">
    <property type="protein sequence ID" value="GGD05131.1"/>
    <property type="molecule type" value="Genomic_DNA"/>
</dbReference>